<dbReference type="Proteomes" id="UP000243297">
    <property type="component" value="Unassembled WGS sequence"/>
</dbReference>
<organism evidence="6 7">
    <name type="scientific">Anaerorhabdus furcosa</name>
    <dbReference type="NCBI Taxonomy" id="118967"/>
    <lineage>
        <taxon>Bacteria</taxon>
        <taxon>Bacillati</taxon>
        <taxon>Bacillota</taxon>
        <taxon>Erysipelotrichia</taxon>
        <taxon>Erysipelotrichales</taxon>
        <taxon>Erysipelotrichaceae</taxon>
        <taxon>Anaerorhabdus</taxon>
    </lineage>
</organism>
<dbReference type="InterPro" id="IPR003837">
    <property type="entry name" value="GatC"/>
</dbReference>
<comment type="function">
    <text evidence="3">Allows the formation of correctly charged Asn-tRNA(Asn) or Gln-tRNA(Gln) through the transamidation of misacylated Asp-tRNA(Asn) or Glu-tRNA(Gln) in organisms which lack either or both of asparaginyl-tRNA or glutaminyl-tRNA synthetases. The reaction takes place in the presence of glutamine and ATP through an activated phospho-Asp-tRNA(Asn) or phospho-Glu-tRNA(Gln).</text>
</comment>
<evidence type="ECO:0000313" key="7">
    <source>
        <dbReference type="Proteomes" id="UP000243297"/>
    </source>
</evidence>
<dbReference type="OrthoDB" id="9813938at2"/>
<dbReference type="PANTHER" id="PTHR15004:SF0">
    <property type="entry name" value="GLUTAMYL-TRNA(GLN) AMIDOTRANSFERASE SUBUNIT C, MITOCHONDRIAL"/>
    <property type="match status" value="1"/>
</dbReference>
<comment type="catalytic activity">
    <reaction evidence="4">
        <text>L-aspartyl-tRNA(Asn) + L-glutamine + ATP + H2O = L-asparaginyl-tRNA(Asn) + L-glutamate + ADP + phosphate + 2 H(+)</text>
        <dbReference type="Rhea" id="RHEA:14513"/>
        <dbReference type="Rhea" id="RHEA-COMP:9674"/>
        <dbReference type="Rhea" id="RHEA-COMP:9677"/>
        <dbReference type="ChEBI" id="CHEBI:15377"/>
        <dbReference type="ChEBI" id="CHEBI:15378"/>
        <dbReference type="ChEBI" id="CHEBI:29985"/>
        <dbReference type="ChEBI" id="CHEBI:30616"/>
        <dbReference type="ChEBI" id="CHEBI:43474"/>
        <dbReference type="ChEBI" id="CHEBI:58359"/>
        <dbReference type="ChEBI" id="CHEBI:78515"/>
        <dbReference type="ChEBI" id="CHEBI:78516"/>
        <dbReference type="ChEBI" id="CHEBI:456216"/>
    </reaction>
</comment>
<dbReference type="GO" id="GO:0006450">
    <property type="term" value="P:regulation of translational fidelity"/>
    <property type="evidence" value="ECO:0007669"/>
    <property type="project" value="InterPro"/>
</dbReference>
<gene>
    <name evidence="6" type="ORF">SAMN02745191_0088</name>
</gene>
<evidence type="ECO:0000313" key="6">
    <source>
        <dbReference type="EMBL" id="SJZ33832.1"/>
    </source>
</evidence>
<dbReference type="PANTHER" id="PTHR15004">
    <property type="entry name" value="GLUTAMYL-TRNA(GLN) AMIDOTRANSFERASE SUBUNIT C, MITOCHONDRIAL"/>
    <property type="match status" value="1"/>
</dbReference>
<comment type="similarity">
    <text evidence="1">Belongs to the GatC family.</text>
</comment>
<dbReference type="SUPFAM" id="SSF141000">
    <property type="entry name" value="Glu-tRNAGln amidotransferase C subunit"/>
    <property type="match status" value="1"/>
</dbReference>
<evidence type="ECO:0000256" key="5">
    <source>
        <dbReference type="ARBA" id="ARBA00047913"/>
    </source>
</evidence>
<dbReference type="STRING" id="118967.SAMN02745191_0088"/>
<comment type="catalytic activity">
    <reaction evidence="5">
        <text>L-glutamyl-tRNA(Gln) + L-glutamine + ATP + H2O = L-glutaminyl-tRNA(Gln) + L-glutamate + ADP + phosphate + H(+)</text>
        <dbReference type="Rhea" id="RHEA:17521"/>
        <dbReference type="Rhea" id="RHEA-COMP:9681"/>
        <dbReference type="Rhea" id="RHEA-COMP:9684"/>
        <dbReference type="ChEBI" id="CHEBI:15377"/>
        <dbReference type="ChEBI" id="CHEBI:15378"/>
        <dbReference type="ChEBI" id="CHEBI:29985"/>
        <dbReference type="ChEBI" id="CHEBI:30616"/>
        <dbReference type="ChEBI" id="CHEBI:43474"/>
        <dbReference type="ChEBI" id="CHEBI:58359"/>
        <dbReference type="ChEBI" id="CHEBI:78520"/>
        <dbReference type="ChEBI" id="CHEBI:78521"/>
        <dbReference type="ChEBI" id="CHEBI:456216"/>
    </reaction>
</comment>
<evidence type="ECO:0000256" key="3">
    <source>
        <dbReference type="ARBA" id="ARBA00024799"/>
    </source>
</evidence>
<dbReference type="GO" id="GO:0070681">
    <property type="term" value="P:glutaminyl-tRNAGln biosynthesis via transamidation"/>
    <property type="evidence" value="ECO:0007669"/>
    <property type="project" value="TreeGrafter"/>
</dbReference>
<dbReference type="GO" id="GO:0016740">
    <property type="term" value="F:transferase activity"/>
    <property type="evidence" value="ECO:0007669"/>
    <property type="project" value="UniProtKB-KW"/>
</dbReference>
<keyword evidence="7" id="KW-1185">Reference proteome</keyword>
<evidence type="ECO:0000256" key="4">
    <source>
        <dbReference type="ARBA" id="ARBA00047380"/>
    </source>
</evidence>
<comment type="subunit">
    <text evidence="2">Heterotrimer of A, B and C subunits.</text>
</comment>
<dbReference type="NCBIfam" id="TIGR00135">
    <property type="entry name" value="gatC"/>
    <property type="match status" value="1"/>
</dbReference>
<dbReference type="AlphaFoldDB" id="A0A1T4JUD3"/>
<sequence length="98" mass="11436">MTEIKSKEYLRHLAHQCMFDCSDDELDEIQEEFMILEKQMELLNQVDTEGVEPMVYPFEMETTFLRMDEVVNVLSEEEALANAAKTKNGHILVPKVVR</sequence>
<dbReference type="RefSeq" id="WP_078710555.1">
    <property type="nucleotide sequence ID" value="NZ_FUWY01000001.1"/>
</dbReference>
<reference evidence="7" key="1">
    <citation type="submission" date="2017-02" db="EMBL/GenBank/DDBJ databases">
        <authorList>
            <person name="Varghese N."/>
            <person name="Submissions S."/>
        </authorList>
    </citation>
    <scope>NUCLEOTIDE SEQUENCE [LARGE SCALE GENOMIC DNA]</scope>
    <source>
        <strain evidence="7">ATCC 25662</strain>
    </source>
</reference>
<keyword evidence="6" id="KW-0808">Transferase</keyword>
<name>A0A1T4JUD3_9FIRM</name>
<evidence type="ECO:0000256" key="1">
    <source>
        <dbReference type="ARBA" id="ARBA00010757"/>
    </source>
</evidence>
<protein>
    <submittedName>
        <fullName evidence="6">Aspartyl/glutamyl-tRNA(Asn/Gln) amidotransferase subunit C</fullName>
    </submittedName>
</protein>
<dbReference type="Pfam" id="PF02686">
    <property type="entry name" value="GatC"/>
    <property type="match status" value="1"/>
</dbReference>
<proteinExistence type="inferred from homology"/>
<dbReference type="InterPro" id="IPR036113">
    <property type="entry name" value="Asp/Glu-ADT_sf_sub_c"/>
</dbReference>
<dbReference type="EMBL" id="FUWY01000001">
    <property type="protein sequence ID" value="SJZ33832.1"/>
    <property type="molecule type" value="Genomic_DNA"/>
</dbReference>
<accession>A0A1T4JUD3</accession>
<evidence type="ECO:0000256" key="2">
    <source>
        <dbReference type="ARBA" id="ARBA00011123"/>
    </source>
</evidence>